<dbReference type="InterPro" id="IPR036097">
    <property type="entry name" value="HisK_dim/P_sf"/>
</dbReference>
<dbReference type="RefSeq" id="WP_173269426.1">
    <property type="nucleotide sequence ID" value="NZ_JABMKV010000001.1"/>
</dbReference>
<keyword evidence="18" id="KW-1185">Reference proteome</keyword>
<reference evidence="17 18" key="1">
    <citation type="submission" date="2020-05" db="EMBL/GenBank/DDBJ databases">
        <title>Description of Pedobacter foliorum sp. nov.</title>
        <authorList>
            <person name="Qi S."/>
            <person name="Carlier A."/>
            <person name="Cnockaert M."/>
            <person name="Vandamme P."/>
        </authorList>
    </citation>
    <scope>NUCLEOTIDE SEQUENCE [LARGE SCALE GENOMIC DNA]</scope>
    <source>
        <strain evidence="17 18">LMG 31300</strain>
    </source>
</reference>
<evidence type="ECO:0000313" key="17">
    <source>
        <dbReference type="EMBL" id="NQX31069.1"/>
    </source>
</evidence>
<protein>
    <recommendedName>
        <fullName evidence="3">histidine kinase</fullName>
        <ecNumber evidence="3">2.7.13.3</ecNumber>
    </recommendedName>
</protein>
<evidence type="ECO:0000256" key="13">
    <source>
        <dbReference type="SAM" id="Coils"/>
    </source>
</evidence>
<keyword evidence="7" id="KW-0547">Nucleotide-binding</keyword>
<dbReference type="Proteomes" id="UP000762110">
    <property type="component" value="Unassembled WGS sequence"/>
</dbReference>
<dbReference type="PROSITE" id="PS50109">
    <property type="entry name" value="HIS_KIN"/>
    <property type="match status" value="1"/>
</dbReference>
<dbReference type="InterPro" id="IPR003594">
    <property type="entry name" value="HATPase_dom"/>
</dbReference>
<name>A0ABX2DD43_9SPHI</name>
<dbReference type="EC" id="2.7.13.3" evidence="3"/>
<dbReference type="PANTHER" id="PTHR42878:SF7">
    <property type="entry name" value="SENSOR HISTIDINE KINASE GLRK"/>
    <property type="match status" value="1"/>
</dbReference>
<sequence length="841" mass="93072">MIENTFGKNIIPENDTERIAALEQYRIMDSPPEDCFDNLAQLAREFFDVPIALVSLVDAERVYFKSNVGMGSTKESNRGKSLCALAVLDREVTVYEDALKEPCLIANPNVAGDFGLRFYAGAPLISPAGFVIGTLCIIDKVARAFSKKDRQLLAKLAKAVMDQIELRAAALSDRSTHEDEKVTHVAFSEELQAMNEEMSATNEELANSRDHLVQANANLEQILNMLPASVVVIRGYDLVVEMINTSNLTYWKKTKEEVLGKPFLEILPDLADQPFAGQLRRVMDTGEIIDVKESPVLFDAGDGNIRETYVDYTYQPLSDLAGNRNGVLVMSFEITERVISRRLLEKSAKELANANMRLLASNDKLFKSESRFKFLIEEAPVAIGVLHGKELFVETANTKLLEVWGKSSGVVGLPLAEALPEIAGQPFLSILDDVFRTGQAFYANEIRALLEHQGELRELFFNLVYQPVRDSAGAVADILVVAVDVSQQVQSRRLVEQAELTTRLAVEGANVGTWRIDAKTMDIVASPRLKQLFGFAADAEVSVGQLVEQIDPSSRADAVAQMEKVISQGGSYDITYLIGRDGEKKRWLRALGKLTGEPGDDATLFSGVVMDITDIKEDEIRKNDFIAMVSHELKTPLTSLTGYLQYMQRKVSKGDVLSVSMFNQPLRQAKQMAEMINGFLNVSRLDSGKIHIEKSVFDLSELIAEGQAEHFSVYGTDQILFEGTDKLLINGDRAKIGQVLNNLVSNAVKYSPVGASVQITCSRSDGFARVSITDQGIGIRAQDLEKLFERFYRVENNNNISGFGIGLYLCSEIIERHGGRIWAESELGKGSVFTFELPLES</sequence>
<dbReference type="SMART" id="SM00065">
    <property type="entry name" value="GAF"/>
    <property type="match status" value="1"/>
</dbReference>
<dbReference type="InterPro" id="IPR003661">
    <property type="entry name" value="HisK_dim/P_dom"/>
</dbReference>
<dbReference type="SUPFAM" id="SSF55785">
    <property type="entry name" value="PYP-like sensor domain (PAS domain)"/>
    <property type="match status" value="3"/>
</dbReference>
<evidence type="ECO:0000256" key="2">
    <source>
        <dbReference type="ARBA" id="ARBA00004141"/>
    </source>
</evidence>
<dbReference type="PANTHER" id="PTHR42878">
    <property type="entry name" value="TWO-COMPONENT HISTIDINE KINASE"/>
    <property type="match status" value="1"/>
</dbReference>
<dbReference type="InterPro" id="IPR000700">
    <property type="entry name" value="PAS-assoc_C"/>
</dbReference>
<dbReference type="PRINTS" id="PR00344">
    <property type="entry name" value="BCTRLSENSOR"/>
</dbReference>
<keyword evidence="4" id="KW-0597">Phosphoprotein</keyword>
<evidence type="ECO:0000256" key="12">
    <source>
        <dbReference type="ARBA" id="ARBA00023136"/>
    </source>
</evidence>
<evidence type="ECO:0000256" key="4">
    <source>
        <dbReference type="ARBA" id="ARBA00022553"/>
    </source>
</evidence>
<dbReference type="PROSITE" id="PS50113">
    <property type="entry name" value="PAC"/>
    <property type="match status" value="1"/>
</dbReference>
<dbReference type="InterPro" id="IPR035965">
    <property type="entry name" value="PAS-like_dom_sf"/>
</dbReference>
<dbReference type="SUPFAM" id="SSF55781">
    <property type="entry name" value="GAF domain-like"/>
    <property type="match status" value="1"/>
</dbReference>
<feature type="domain" description="Histidine kinase" evidence="14">
    <location>
        <begin position="628"/>
        <end position="841"/>
    </location>
</feature>
<evidence type="ECO:0000259" key="14">
    <source>
        <dbReference type="PROSITE" id="PS50109"/>
    </source>
</evidence>
<evidence type="ECO:0000256" key="10">
    <source>
        <dbReference type="ARBA" id="ARBA00022989"/>
    </source>
</evidence>
<keyword evidence="13" id="KW-0175">Coiled coil</keyword>
<dbReference type="InterPro" id="IPR036890">
    <property type="entry name" value="HATPase_C_sf"/>
</dbReference>
<dbReference type="SMART" id="SM00388">
    <property type="entry name" value="HisKA"/>
    <property type="match status" value="1"/>
</dbReference>
<dbReference type="CDD" id="cd00075">
    <property type="entry name" value="HATPase"/>
    <property type="match status" value="1"/>
</dbReference>
<evidence type="ECO:0000256" key="3">
    <source>
        <dbReference type="ARBA" id="ARBA00012438"/>
    </source>
</evidence>
<organism evidence="17 18">
    <name type="scientific">Pedobacter boryungensis</name>
    <dbReference type="NCBI Taxonomy" id="869962"/>
    <lineage>
        <taxon>Bacteria</taxon>
        <taxon>Pseudomonadati</taxon>
        <taxon>Bacteroidota</taxon>
        <taxon>Sphingobacteriia</taxon>
        <taxon>Sphingobacteriales</taxon>
        <taxon>Sphingobacteriaceae</taxon>
        <taxon>Pedobacter</taxon>
    </lineage>
</organism>
<evidence type="ECO:0000256" key="1">
    <source>
        <dbReference type="ARBA" id="ARBA00000085"/>
    </source>
</evidence>
<keyword evidence="8" id="KW-0418">Kinase</keyword>
<evidence type="ECO:0000256" key="11">
    <source>
        <dbReference type="ARBA" id="ARBA00023012"/>
    </source>
</evidence>
<keyword evidence="11" id="KW-0902">Two-component regulatory system</keyword>
<comment type="caution">
    <text evidence="17">The sequence shown here is derived from an EMBL/GenBank/DDBJ whole genome shotgun (WGS) entry which is preliminary data.</text>
</comment>
<keyword evidence="9" id="KW-0067">ATP-binding</keyword>
<evidence type="ECO:0000256" key="9">
    <source>
        <dbReference type="ARBA" id="ARBA00022840"/>
    </source>
</evidence>
<dbReference type="EMBL" id="JABMKV010000001">
    <property type="protein sequence ID" value="NQX31069.1"/>
    <property type="molecule type" value="Genomic_DNA"/>
</dbReference>
<evidence type="ECO:0000259" key="15">
    <source>
        <dbReference type="PROSITE" id="PS50112"/>
    </source>
</evidence>
<dbReference type="InterPro" id="IPR029016">
    <property type="entry name" value="GAF-like_dom_sf"/>
</dbReference>
<dbReference type="Gene3D" id="3.30.565.10">
    <property type="entry name" value="Histidine kinase-like ATPase, C-terminal domain"/>
    <property type="match status" value="1"/>
</dbReference>
<proteinExistence type="predicted"/>
<dbReference type="InterPro" id="IPR005467">
    <property type="entry name" value="His_kinase_dom"/>
</dbReference>
<comment type="subcellular location">
    <subcellularLocation>
        <location evidence="2">Membrane</location>
        <topology evidence="2">Multi-pass membrane protein</topology>
    </subcellularLocation>
</comment>
<evidence type="ECO:0000259" key="16">
    <source>
        <dbReference type="PROSITE" id="PS50113"/>
    </source>
</evidence>
<dbReference type="PROSITE" id="PS50112">
    <property type="entry name" value="PAS"/>
    <property type="match status" value="1"/>
</dbReference>
<feature type="domain" description="PAS" evidence="15">
    <location>
        <begin position="498"/>
        <end position="569"/>
    </location>
</feature>
<evidence type="ECO:0000256" key="7">
    <source>
        <dbReference type="ARBA" id="ARBA00022741"/>
    </source>
</evidence>
<dbReference type="InterPro" id="IPR013656">
    <property type="entry name" value="PAS_4"/>
</dbReference>
<keyword evidence="10" id="KW-1133">Transmembrane helix</keyword>
<dbReference type="InterPro" id="IPR003018">
    <property type="entry name" value="GAF"/>
</dbReference>
<dbReference type="Pfam" id="PF00512">
    <property type="entry name" value="HisKA"/>
    <property type="match status" value="1"/>
</dbReference>
<evidence type="ECO:0000313" key="18">
    <source>
        <dbReference type="Proteomes" id="UP000762110"/>
    </source>
</evidence>
<feature type="domain" description="PAC" evidence="16">
    <location>
        <begin position="442"/>
        <end position="497"/>
    </location>
</feature>
<dbReference type="Pfam" id="PF02518">
    <property type="entry name" value="HATPase_c"/>
    <property type="match status" value="1"/>
</dbReference>
<dbReference type="Pfam" id="PF01590">
    <property type="entry name" value="GAF"/>
    <property type="match status" value="1"/>
</dbReference>
<dbReference type="SMART" id="SM00387">
    <property type="entry name" value="HATPase_c"/>
    <property type="match status" value="1"/>
</dbReference>
<gene>
    <name evidence="17" type="ORF">HQN85_05005</name>
</gene>
<dbReference type="SUPFAM" id="SSF47384">
    <property type="entry name" value="Homodimeric domain of signal transducing histidine kinase"/>
    <property type="match status" value="1"/>
</dbReference>
<evidence type="ECO:0000256" key="8">
    <source>
        <dbReference type="ARBA" id="ARBA00022777"/>
    </source>
</evidence>
<dbReference type="Gene3D" id="3.30.450.40">
    <property type="match status" value="1"/>
</dbReference>
<evidence type="ECO:0000256" key="6">
    <source>
        <dbReference type="ARBA" id="ARBA00022692"/>
    </source>
</evidence>
<keyword evidence="12" id="KW-0472">Membrane</keyword>
<dbReference type="InterPro" id="IPR004358">
    <property type="entry name" value="Sig_transdc_His_kin-like_C"/>
</dbReference>
<evidence type="ECO:0000256" key="5">
    <source>
        <dbReference type="ARBA" id="ARBA00022679"/>
    </source>
</evidence>
<dbReference type="InterPro" id="IPR050351">
    <property type="entry name" value="BphY/WalK/GraS-like"/>
</dbReference>
<comment type="catalytic activity">
    <reaction evidence="1">
        <text>ATP + protein L-histidine = ADP + protein N-phospho-L-histidine.</text>
        <dbReference type="EC" id="2.7.13.3"/>
    </reaction>
</comment>
<dbReference type="CDD" id="cd00082">
    <property type="entry name" value="HisKA"/>
    <property type="match status" value="1"/>
</dbReference>
<feature type="coiled-coil region" evidence="13">
    <location>
        <begin position="184"/>
        <end position="222"/>
    </location>
</feature>
<keyword evidence="5" id="KW-0808">Transferase</keyword>
<dbReference type="InterPro" id="IPR000014">
    <property type="entry name" value="PAS"/>
</dbReference>
<keyword evidence="6" id="KW-0812">Transmembrane</keyword>
<dbReference type="Gene3D" id="3.30.450.20">
    <property type="entry name" value="PAS domain"/>
    <property type="match status" value="3"/>
</dbReference>
<dbReference type="Gene3D" id="1.10.287.130">
    <property type="match status" value="1"/>
</dbReference>
<dbReference type="SUPFAM" id="SSF55874">
    <property type="entry name" value="ATPase domain of HSP90 chaperone/DNA topoisomerase II/histidine kinase"/>
    <property type="match status" value="1"/>
</dbReference>
<dbReference type="CDD" id="cd00130">
    <property type="entry name" value="PAS"/>
    <property type="match status" value="1"/>
</dbReference>
<accession>A0ABX2DD43</accession>
<dbReference type="Pfam" id="PF08448">
    <property type="entry name" value="PAS_4"/>
    <property type="match status" value="2"/>
</dbReference>
<dbReference type="SMART" id="SM00091">
    <property type="entry name" value="PAS"/>
    <property type="match status" value="3"/>
</dbReference>